<name>A0A194WYC0_MOLSC</name>
<dbReference type="EMBL" id="KQ947423">
    <property type="protein sequence ID" value="KUJ12966.1"/>
    <property type="molecule type" value="Genomic_DNA"/>
</dbReference>
<dbReference type="GeneID" id="28823057"/>
<feature type="compositionally biased region" description="Polar residues" evidence="1">
    <location>
        <begin position="1"/>
        <end position="18"/>
    </location>
</feature>
<evidence type="ECO:0000256" key="1">
    <source>
        <dbReference type="SAM" id="MobiDB-lite"/>
    </source>
</evidence>
<dbReference type="Proteomes" id="UP000070700">
    <property type="component" value="Unassembled WGS sequence"/>
</dbReference>
<feature type="compositionally biased region" description="Low complexity" evidence="1">
    <location>
        <begin position="36"/>
        <end position="60"/>
    </location>
</feature>
<gene>
    <name evidence="2" type="ORF">LY89DRAFT_673070</name>
</gene>
<evidence type="ECO:0000313" key="2">
    <source>
        <dbReference type="EMBL" id="KUJ12966.1"/>
    </source>
</evidence>
<dbReference type="AlphaFoldDB" id="A0A194WYC0"/>
<dbReference type="OrthoDB" id="3561182at2759"/>
<dbReference type="RefSeq" id="XP_018067321.1">
    <property type="nucleotide sequence ID" value="XM_018213331.1"/>
</dbReference>
<sequence>MAHNTNPSGQEEAQSPVQSKDDISENNARKIRFLDAEASSDSGAADSNAQNSDAASNAAQKKNKSHLLAKHDRIMEDLLKQLYELPILLQNTKKIMEDPRVEVELKKVIDLAATANSWSSDVEDVREKVRRDEKRSMSDFDLLVYNLRRYRVLLHELDGTLAVNMEILEKSADLLEKVQEHKLRRHRELHRQDHDDIRISKKQKNEAQKNIRGSDNKPPGSRPDRDGEDDIQMKSTPGNDDPKTQALAPETGSERVGVQELPEIIITPPASVDDSEVAMQATTWEDEATDTGLAEADEMMDSIYDLYGMSCDKDTIEDEVEDYEKLINQILETLTAFAVQLRPEGEFDTKIAYQMDRILQLSRGDVEKEWEISQLRLDLLQGGGESVEERVLYLLKSYRILLHALVSYGLQMEGRVTEKIIEVHELMSQYQNSLPDIEEETSSQEWDGDVKSEFAESLESLEVEHVFQDGNCSCGTFCHFARARPVTPEGELDATERGIRDWYEKTQAAIKEHAYSIAVFLKLHTEQVKAGDTVDPIILWHAKKLRDLNVGKQREGLEPQQYDQSLEETRVELKVFRQQLINYFYECQDSGSLMELDPEVVAACIELLKANFQQHWDIEKKRVLGSVSETKE</sequence>
<reference evidence="2 3" key="1">
    <citation type="submission" date="2015-10" db="EMBL/GenBank/DDBJ databases">
        <title>Full genome of DAOMC 229536 Phialocephala scopiformis, a fungal endophyte of spruce producing the potent anti-insectan compound rugulosin.</title>
        <authorList>
            <consortium name="DOE Joint Genome Institute"/>
            <person name="Walker A.K."/>
            <person name="Frasz S.L."/>
            <person name="Seifert K.A."/>
            <person name="Miller J.D."/>
            <person name="Mondo S.J."/>
            <person name="Labutti K."/>
            <person name="Lipzen A."/>
            <person name="Dockter R."/>
            <person name="Kennedy M."/>
            <person name="Grigoriev I.V."/>
            <person name="Spatafora J.W."/>
        </authorList>
    </citation>
    <scope>NUCLEOTIDE SEQUENCE [LARGE SCALE GENOMIC DNA]</scope>
    <source>
        <strain evidence="2 3">CBS 120377</strain>
    </source>
</reference>
<organism evidence="2 3">
    <name type="scientific">Mollisia scopiformis</name>
    <name type="common">Conifer needle endophyte fungus</name>
    <name type="synonym">Phialocephala scopiformis</name>
    <dbReference type="NCBI Taxonomy" id="149040"/>
    <lineage>
        <taxon>Eukaryota</taxon>
        <taxon>Fungi</taxon>
        <taxon>Dikarya</taxon>
        <taxon>Ascomycota</taxon>
        <taxon>Pezizomycotina</taxon>
        <taxon>Leotiomycetes</taxon>
        <taxon>Helotiales</taxon>
        <taxon>Mollisiaceae</taxon>
        <taxon>Mollisia</taxon>
    </lineage>
</organism>
<feature type="compositionally biased region" description="Basic and acidic residues" evidence="1">
    <location>
        <begin position="190"/>
        <end position="215"/>
    </location>
</feature>
<accession>A0A194WYC0</accession>
<evidence type="ECO:0000313" key="3">
    <source>
        <dbReference type="Proteomes" id="UP000070700"/>
    </source>
</evidence>
<feature type="region of interest" description="Disordered" evidence="1">
    <location>
        <begin position="185"/>
        <end position="258"/>
    </location>
</feature>
<feature type="region of interest" description="Disordered" evidence="1">
    <location>
        <begin position="1"/>
        <end position="64"/>
    </location>
</feature>
<dbReference type="InParanoid" id="A0A194WYC0"/>
<protein>
    <submittedName>
        <fullName evidence="2">Uncharacterized protein</fullName>
    </submittedName>
</protein>
<keyword evidence="3" id="KW-1185">Reference proteome</keyword>
<dbReference type="KEGG" id="psco:LY89DRAFT_673070"/>
<proteinExistence type="predicted"/>